<dbReference type="CDD" id="cd03257">
    <property type="entry name" value="ABC_NikE_OppD_transporters"/>
    <property type="match status" value="1"/>
</dbReference>
<dbReference type="InterPro" id="IPR003593">
    <property type="entry name" value="AAA+_ATPase"/>
</dbReference>
<dbReference type="InterPro" id="IPR027417">
    <property type="entry name" value="P-loop_NTPase"/>
</dbReference>
<dbReference type="PROSITE" id="PS00211">
    <property type="entry name" value="ABC_TRANSPORTER_1"/>
    <property type="match status" value="1"/>
</dbReference>
<dbReference type="PANTHER" id="PTHR43067">
    <property type="entry name" value="OLIGOPEPTIDE/DIPEPTIDE ABC TRANSPORTER, ATPASE SUBUNIT"/>
    <property type="match status" value="1"/>
</dbReference>
<reference evidence="5 6" key="1">
    <citation type="submission" date="2014-03" db="EMBL/GenBank/DDBJ databases">
        <title>Draft genome sequence of the novel thermoacidophilic archaea Acidianus copahuensis ALE1 strain, isolated from Copahue volcanic area in Neuquen Argentina.</title>
        <authorList>
            <person name="Urbieta M.S."/>
            <person name="Rascovan N."/>
            <person name="Castro C."/>
            <person name="Revale S."/>
            <person name="Giaveno M.A."/>
            <person name="Vazquez M.P."/>
            <person name="Donati E.R."/>
        </authorList>
    </citation>
    <scope>NUCLEOTIDE SEQUENCE [LARGE SCALE GENOMIC DNA]</scope>
    <source>
        <strain evidence="5 6">ALE1</strain>
    </source>
</reference>
<dbReference type="InterPro" id="IPR017871">
    <property type="entry name" value="ABC_transporter-like_CS"/>
</dbReference>
<dbReference type="EMBL" id="JFZT01000044">
    <property type="protein sequence ID" value="EZQ04881.1"/>
    <property type="molecule type" value="Genomic_DNA"/>
</dbReference>
<dbReference type="GO" id="GO:0015833">
    <property type="term" value="P:peptide transport"/>
    <property type="evidence" value="ECO:0007669"/>
    <property type="project" value="InterPro"/>
</dbReference>
<evidence type="ECO:0000256" key="1">
    <source>
        <dbReference type="ARBA" id="ARBA00022448"/>
    </source>
</evidence>
<dbReference type="Gene3D" id="3.40.50.300">
    <property type="entry name" value="P-loop containing nucleotide triphosphate hydrolases"/>
    <property type="match status" value="1"/>
</dbReference>
<dbReference type="InterPro" id="IPR003439">
    <property type="entry name" value="ABC_transporter-like_ATP-bd"/>
</dbReference>
<dbReference type="RefSeq" id="WP_048099804.1">
    <property type="nucleotide sequence ID" value="NZ_JFZT01000044.1"/>
</dbReference>
<keyword evidence="6" id="KW-1185">Reference proteome</keyword>
<comment type="caution">
    <text evidence="5">The sequence shown here is derived from an EMBL/GenBank/DDBJ whole genome shotgun (WGS) entry which is preliminary data.</text>
</comment>
<dbReference type="Proteomes" id="UP000024332">
    <property type="component" value="Unassembled WGS sequence"/>
</dbReference>
<dbReference type="Pfam" id="PF08352">
    <property type="entry name" value="oligo_HPY"/>
    <property type="match status" value="1"/>
</dbReference>
<dbReference type="GO" id="GO:0016887">
    <property type="term" value="F:ATP hydrolysis activity"/>
    <property type="evidence" value="ECO:0007669"/>
    <property type="project" value="InterPro"/>
</dbReference>
<sequence length="328" mass="36424">MSSLNSLEISSLSTYYTTKRGYLKAVDKVSFNLPKGSVLGLAGESGSGKSTIVNTIFRVLPKNAIVKEGSIMFNNEDLLKMNLNFFRKEISWKKISWIPQGSMSILDPVYTVKSQMIETINAHEDISRAEAMEIIYKSLKAVNLPDDVLNKYPHQLSGGQKQRIVIASALLLDPEIVVADEPTTALDVVVQAEIVKLIKELQKQRGFSMIFVTHDLSLLAGVSNYLAILYGGKLVELGTTEDIFKDPLHPYTQMFLKAIPDIRKWKERKLYYIPGELPDLISPPKGCIFNPRCPLAGGICKESSPGLEEVSKGHLVACYFARGGKRND</sequence>
<dbReference type="GO" id="GO:0005524">
    <property type="term" value="F:ATP binding"/>
    <property type="evidence" value="ECO:0007669"/>
    <property type="project" value="UniProtKB-KW"/>
</dbReference>
<dbReference type="FunFam" id="3.40.50.300:FF:000016">
    <property type="entry name" value="Oligopeptide ABC transporter ATP-binding component"/>
    <property type="match status" value="1"/>
</dbReference>
<evidence type="ECO:0000256" key="3">
    <source>
        <dbReference type="ARBA" id="ARBA00022840"/>
    </source>
</evidence>
<dbReference type="SMART" id="SM00382">
    <property type="entry name" value="AAA"/>
    <property type="match status" value="1"/>
</dbReference>
<keyword evidence="3" id="KW-0067">ATP-binding</keyword>
<evidence type="ECO:0000259" key="4">
    <source>
        <dbReference type="PROSITE" id="PS50893"/>
    </source>
</evidence>
<keyword evidence="2" id="KW-0547">Nucleotide-binding</keyword>
<evidence type="ECO:0000313" key="6">
    <source>
        <dbReference type="Proteomes" id="UP000024332"/>
    </source>
</evidence>
<protein>
    <submittedName>
        <fullName evidence="5">Peptide ABC transporter ATPase</fullName>
    </submittedName>
</protein>
<dbReference type="AlphaFoldDB" id="A0A031LN11"/>
<dbReference type="PROSITE" id="PS50893">
    <property type="entry name" value="ABC_TRANSPORTER_2"/>
    <property type="match status" value="1"/>
</dbReference>
<gene>
    <name evidence="5" type="ORF">CM19_07850</name>
</gene>
<evidence type="ECO:0000256" key="2">
    <source>
        <dbReference type="ARBA" id="ARBA00022741"/>
    </source>
</evidence>
<accession>A0A031LN11</accession>
<dbReference type="Pfam" id="PF00005">
    <property type="entry name" value="ABC_tran"/>
    <property type="match status" value="1"/>
</dbReference>
<name>A0A031LN11_9CREN</name>
<dbReference type="PANTHER" id="PTHR43067:SF3">
    <property type="entry name" value="MALTOSE ABC TRANSPORTER, ATP-BINDING PROTEIN"/>
    <property type="match status" value="1"/>
</dbReference>
<proteinExistence type="predicted"/>
<dbReference type="SUPFAM" id="SSF52540">
    <property type="entry name" value="P-loop containing nucleoside triphosphate hydrolases"/>
    <property type="match status" value="1"/>
</dbReference>
<evidence type="ECO:0000313" key="5">
    <source>
        <dbReference type="EMBL" id="EZQ04881.1"/>
    </source>
</evidence>
<feature type="domain" description="ABC transporter" evidence="4">
    <location>
        <begin position="7"/>
        <end position="256"/>
    </location>
</feature>
<keyword evidence="1" id="KW-0813">Transport</keyword>
<dbReference type="InterPro" id="IPR013563">
    <property type="entry name" value="Oligopep_ABC_C"/>
</dbReference>
<dbReference type="NCBIfam" id="TIGR01727">
    <property type="entry name" value="oligo_HPY"/>
    <property type="match status" value="1"/>
</dbReference>
<dbReference type="STRING" id="1160895.CM19_07850"/>
<organism evidence="5 6">
    <name type="scientific">Candidatus Acidianus copahuensis</name>
    <dbReference type="NCBI Taxonomy" id="1160895"/>
    <lineage>
        <taxon>Archaea</taxon>
        <taxon>Thermoproteota</taxon>
        <taxon>Thermoprotei</taxon>
        <taxon>Sulfolobales</taxon>
        <taxon>Sulfolobaceae</taxon>
        <taxon>Acidianus</taxon>
    </lineage>
</organism>